<dbReference type="Pfam" id="PF07734">
    <property type="entry name" value="FBA_1"/>
    <property type="match status" value="1"/>
</dbReference>
<dbReference type="EMBL" id="NKQK01000018">
    <property type="protein sequence ID" value="PSS04827.1"/>
    <property type="molecule type" value="Genomic_DNA"/>
</dbReference>
<dbReference type="InterPro" id="IPR001810">
    <property type="entry name" value="F-box_dom"/>
</dbReference>
<evidence type="ECO:0000256" key="1">
    <source>
        <dbReference type="SAM" id="MobiDB-lite"/>
    </source>
</evidence>
<dbReference type="Proteomes" id="UP000241394">
    <property type="component" value="Chromosome LG18"/>
</dbReference>
<gene>
    <name evidence="3" type="ORF">CEY00_Acc20686</name>
</gene>
<sequence length="421" mass="48280">MRENESSTPPNSHQPKEKEKQVCNRERKRENESSSIPPNGHFPCELIENILLRISVKNLLRYRCVSKSWQTLIDDIYFVKKHFEYNVKSNNNLGLIVKEDFDDNLMLSVHLDDMVGHGQCGFVRVDIDNMDNIVGSCNGLICLSSYHLTIWNPSTGKAYDLPYNSTEISCRDPSIQDSPKIETSAIFGFGHDNISADYKIMTMEVEIRDNNIFFCTGLWVYSLKTKSWTISSSPSFPSKQYRIIPRYGVFASNALHWNMARQEFNSIQYDQYLIGAFDLGGDNQFYEVQLPDCVNFNNVVNRLLNLGVLNECLCICCDHPTVTAQIDIWVMKEYGVKESWVRLISFLPTGPDLNSTVKPLAYSSCGDKVMLLDCYSTYSKLLWYDLKTKNITTTLLLGQDWANVCLAEVYMYSLIDPNNYK</sequence>
<dbReference type="STRING" id="1590841.A0A2R6QAB3"/>
<evidence type="ECO:0000313" key="3">
    <source>
        <dbReference type="EMBL" id="PSS04827.1"/>
    </source>
</evidence>
<name>A0A2R6QAB3_ACTCC</name>
<dbReference type="InterPro" id="IPR036047">
    <property type="entry name" value="F-box-like_dom_sf"/>
</dbReference>
<dbReference type="Pfam" id="PF00646">
    <property type="entry name" value="F-box"/>
    <property type="match status" value="1"/>
</dbReference>
<dbReference type="NCBIfam" id="TIGR01640">
    <property type="entry name" value="F_box_assoc_1"/>
    <property type="match status" value="1"/>
</dbReference>
<dbReference type="InterPro" id="IPR050796">
    <property type="entry name" value="SCF_F-box_component"/>
</dbReference>
<dbReference type="SUPFAM" id="SSF81383">
    <property type="entry name" value="F-box domain"/>
    <property type="match status" value="1"/>
</dbReference>
<dbReference type="Gramene" id="PSS04827">
    <property type="protein sequence ID" value="PSS04827"/>
    <property type="gene ID" value="CEY00_Acc20686"/>
</dbReference>
<organism evidence="3 4">
    <name type="scientific">Actinidia chinensis var. chinensis</name>
    <name type="common">Chinese soft-hair kiwi</name>
    <dbReference type="NCBI Taxonomy" id="1590841"/>
    <lineage>
        <taxon>Eukaryota</taxon>
        <taxon>Viridiplantae</taxon>
        <taxon>Streptophyta</taxon>
        <taxon>Embryophyta</taxon>
        <taxon>Tracheophyta</taxon>
        <taxon>Spermatophyta</taxon>
        <taxon>Magnoliopsida</taxon>
        <taxon>eudicotyledons</taxon>
        <taxon>Gunneridae</taxon>
        <taxon>Pentapetalae</taxon>
        <taxon>asterids</taxon>
        <taxon>Ericales</taxon>
        <taxon>Actinidiaceae</taxon>
        <taxon>Actinidia</taxon>
    </lineage>
</organism>
<reference evidence="4" key="2">
    <citation type="journal article" date="2018" name="BMC Genomics">
        <title>A manually annotated Actinidia chinensis var. chinensis (kiwifruit) genome highlights the challenges associated with draft genomes and gene prediction in plants.</title>
        <authorList>
            <person name="Pilkington S.M."/>
            <person name="Crowhurst R."/>
            <person name="Hilario E."/>
            <person name="Nardozza S."/>
            <person name="Fraser L."/>
            <person name="Peng Y."/>
            <person name="Gunaseelan K."/>
            <person name="Simpson R."/>
            <person name="Tahir J."/>
            <person name="Deroles S.C."/>
            <person name="Templeton K."/>
            <person name="Luo Z."/>
            <person name="Davy M."/>
            <person name="Cheng C."/>
            <person name="McNeilage M."/>
            <person name="Scaglione D."/>
            <person name="Liu Y."/>
            <person name="Zhang Q."/>
            <person name="Datson P."/>
            <person name="De Silva N."/>
            <person name="Gardiner S.E."/>
            <person name="Bassett H."/>
            <person name="Chagne D."/>
            <person name="McCallum J."/>
            <person name="Dzierzon H."/>
            <person name="Deng C."/>
            <person name="Wang Y.Y."/>
            <person name="Barron L."/>
            <person name="Manako K."/>
            <person name="Bowen J."/>
            <person name="Foster T.M."/>
            <person name="Erridge Z.A."/>
            <person name="Tiffin H."/>
            <person name="Waite C.N."/>
            <person name="Davies K.M."/>
            <person name="Grierson E.P."/>
            <person name="Laing W.A."/>
            <person name="Kirk R."/>
            <person name="Chen X."/>
            <person name="Wood M."/>
            <person name="Montefiori M."/>
            <person name="Brummell D.A."/>
            <person name="Schwinn K.E."/>
            <person name="Catanach A."/>
            <person name="Fullerton C."/>
            <person name="Li D."/>
            <person name="Meiyalaghan S."/>
            <person name="Nieuwenhuizen N."/>
            <person name="Read N."/>
            <person name="Prakash R."/>
            <person name="Hunter D."/>
            <person name="Zhang H."/>
            <person name="McKenzie M."/>
            <person name="Knabel M."/>
            <person name="Harris A."/>
            <person name="Allan A.C."/>
            <person name="Gleave A."/>
            <person name="Chen A."/>
            <person name="Janssen B.J."/>
            <person name="Plunkett B."/>
            <person name="Ampomah-Dwamena C."/>
            <person name="Voogd C."/>
            <person name="Leif D."/>
            <person name="Lafferty D."/>
            <person name="Souleyre E.J.F."/>
            <person name="Varkonyi-Gasic E."/>
            <person name="Gambi F."/>
            <person name="Hanley J."/>
            <person name="Yao J.L."/>
            <person name="Cheung J."/>
            <person name="David K.M."/>
            <person name="Warren B."/>
            <person name="Marsh K."/>
            <person name="Snowden K.C."/>
            <person name="Lin-Wang K."/>
            <person name="Brian L."/>
            <person name="Martinez-Sanchez M."/>
            <person name="Wang M."/>
            <person name="Ileperuma N."/>
            <person name="Macnee N."/>
            <person name="Campin R."/>
            <person name="McAtee P."/>
            <person name="Drummond R.S.M."/>
            <person name="Espley R.V."/>
            <person name="Ireland H.S."/>
            <person name="Wu R."/>
            <person name="Atkinson R.G."/>
            <person name="Karunairetnam S."/>
            <person name="Bulley S."/>
            <person name="Chunkath S."/>
            <person name="Hanley Z."/>
            <person name="Storey R."/>
            <person name="Thrimawithana A.H."/>
            <person name="Thomson S."/>
            <person name="David C."/>
            <person name="Testolin R."/>
            <person name="Huang H."/>
            <person name="Hellens R.P."/>
            <person name="Schaffer R.J."/>
        </authorList>
    </citation>
    <scope>NUCLEOTIDE SEQUENCE [LARGE SCALE GENOMIC DNA]</scope>
    <source>
        <strain evidence="4">cv. Red5</strain>
    </source>
</reference>
<dbReference type="InParanoid" id="A0A2R6QAB3"/>
<dbReference type="SMART" id="SM00256">
    <property type="entry name" value="FBOX"/>
    <property type="match status" value="1"/>
</dbReference>
<feature type="compositionally biased region" description="Polar residues" evidence="1">
    <location>
        <begin position="1"/>
        <end position="13"/>
    </location>
</feature>
<dbReference type="InterPro" id="IPR017451">
    <property type="entry name" value="F-box-assoc_interact_dom"/>
</dbReference>
<dbReference type="Gene3D" id="1.20.1280.50">
    <property type="match status" value="1"/>
</dbReference>
<dbReference type="AlphaFoldDB" id="A0A2R6QAB3"/>
<evidence type="ECO:0000313" key="4">
    <source>
        <dbReference type="Proteomes" id="UP000241394"/>
    </source>
</evidence>
<dbReference type="PANTHER" id="PTHR31672:SF13">
    <property type="entry name" value="F-BOX PROTEIN CPR30-LIKE"/>
    <property type="match status" value="1"/>
</dbReference>
<protein>
    <submittedName>
        <fullName evidence="3">F-box protein</fullName>
    </submittedName>
</protein>
<evidence type="ECO:0000259" key="2">
    <source>
        <dbReference type="PROSITE" id="PS50181"/>
    </source>
</evidence>
<proteinExistence type="predicted"/>
<comment type="caution">
    <text evidence="3">The sequence shown here is derived from an EMBL/GenBank/DDBJ whole genome shotgun (WGS) entry which is preliminary data.</text>
</comment>
<dbReference type="PANTHER" id="PTHR31672">
    <property type="entry name" value="BNACNNG10540D PROTEIN"/>
    <property type="match status" value="1"/>
</dbReference>
<dbReference type="OrthoDB" id="591557at2759"/>
<dbReference type="PROSITE" id="PS50181">
    <property type="entry name" value="FBOX"/>
    <property type="match status" value="1"/>
</dbReference>
<reference evidence="3 4" key="1">
    <citation type="submission" date="2017-07" db="EMBL/GenBank/DDBJ databases">
        <title>An improved, manually edited Actinidia chinensis var. chinensis (kiwifruit) genome highlights the challenges associated with draft genomes and gene prediction in plants.</title>
        <authorList>
            <person name="Pilkington S."/>
            <person name="Crowhurst R."/>
            <person name="Hilario E."/>
            <person name="Nardozza S."/>
            <person name="Fraser L."/>
            <person name="Peng Y."/>
            <person name="Gunaseelan K."/>
            <person name="Simpson R."/>
            <person name="Tahir J."/>
            <person name="Deroles S."/>
            <person name="Templeton K."/>
            <person name="Luo Z."/>
            <person name="Davy M."/>
            <person name="Cheng C."/>
            <person name="Mcneilage M."/>
            <person name="Scaglione D."/>
            <person name="Liu Y."/>
            <person name="Zhang Q."/>
            <person name="Datson P."/>
            <person name="De Silva N."/>
            <person name="Gardiner S."/>
            <person name="Bassett H."/>
            <person name="Chagne D."/>
            <person name="Mccallum J."/>
            <person name="Dzierzon H."/>
            <person name="Deng C."/>
            <person name="Wang Y.-Y."/>
            <person name="Barron N."/>
            <person name="Manako K."/>
            <person name="Bowen J."/>
            <person name="Foster T."/>
            <person name="Erridge Z."/>
            <person name="Tiffin H."/>
            <person name="Waite C."/>
            <person name="Davies K."/>
            <person name="Grierson E."/>
            <person name="Laing W."/>
            <person name="Kirk R."/>
            <person name="Chen X."/>
            <person name="Wood M."/>
            <person name="Montefiori M."/>
            <person name="Brummell D."/>
            <person name="Schwinn K."/>
            <person name="Catanach A."/>
            <person name="Fullerton C."/>
            <person name="Li D."/>
            <person name="Meiyalaghan S."/>
            <person name="Nieuwenhuizen N."/>
            <person name="Read N."/>
            <person name="Prakash R."/>
            <person name="Hunter D."/>
            <person name="Zhang H."/>
            <person name="Mckenzie M."/>
            <person name="Knabel M."/>
            <person name="Harris A."/>
            <person name="Allan A."/>
            <person name="Chen A."/>
            <person name="Janssen B."/>
            <person name="Plunkett B."/>
            <person name="Dwamena C."/>
            <person name="Voogd C."/>
            <person name="Leif D."/>
            <person name="Lafferty D."/>
            <person name="Souleyre E."/>
            <person name="Varkonyi-Gasic E."/>
            <person name="Gambi F."/>
            <person name="Hanley J."/>
            <person name="Yao J.-L."/>
            <person name="Cheung J."/>
            <person name="David K."/>
            <person name="Warren B."/>
            <person name="Marsh K."/>
            <person name="Snowden K."/>
            <person name="Lin-Wang K."/>
            <person name="Brian L."/>
            <person name="Martinez-Sanchez M."/>
            <person name="Wang M."/>
            <person name="Ileperuma N."/>
            <person name="Macnee N."/>
            <person name="Campin R."/>
            <person name="Mcatee P."/>
            <person name="Drummond R."/>
            <person name="Espley R."/>
            <person name="Ireland H."/>
            <person name="Wu R."/>
            <person name="Atkinson R."/>
            <person name="Karunairetnam S."/>
            <person name="Bulley S."/>
            <person name="Chunkath S."/>
            <person name="Hanley Z."/>
            <person name="Storey R."/>
            <person name="Thrimawithana A."/>
            <person name="Thomson S."/>
            <person name="David C."/>
            <person name="Testolin R."/>
        </authorList>
    </citation>
    <scope>NUCLEOTIDE SEQUENCE [LARGE SCALE GENOMIC DNA]</scope>
    <source>
        <strain evidence="4">cv. Red5</strain>
        <tissue evidence="3">Young leaf</tissue>
    </source>
</reference>
<feature type="compositionally biased region" description="Basic and acidic residues" evidence="1">
    <location>
        <begin position="14"/>
        <end position="32"/>
    </location>
</feature>
<feature type="region of interest" description="Disordered" evidence="1">
    <location>
        <begin position="1"/>
        <end position="36"/>
    </location>
</feature>
<keyword evidence="4" id="KW-1185">Reference proteome</keyword>
<dbReference type="InterPro" id="IPR006527">
    <property type="entry name" value="F-box-assoc_dom_typ1"/>
</dbReference>
<accession>A0A2R6QAB3</accession>
<feature type="domain" description="F-box" evidence="2">
    <location>
        <begin position="36"/>
        <end position="82"/>
    </location>
</feature>